<reference evidence="4" key="1">
    <citation type="submission" date="2022-08" db="UniProtKB">
        <authorList>
            <consortium name="EnsemblMetazoa"/>
        </authorList>
    </citation>
    <scope>IDENTIFICATION</scope>
    <source>
        <strain evidence="4">05x7-T-G4-1.051#20</strain>
    </source>
</reference>
<evidence type="ECO:0000259" key="3">
    <source>
        <dbReference type="Pfam" id="PF17517"/>
    </source>
</evidence>
<keyword evidence="1" id="KW-1133">Transmembrane helix</keyword>
<sequence>MIYEFIAVSTFLASCLNGQTLNGQTDLIRNYTAIYQKNEISVEHLRTFFVSKRMNPSLSQIFGKIKQDFFHFLKEDLLGKEYIVTALKGSKSNHFLIFVNPSDQNITIEIEYPEYDRYTSIPCLNGTLTLKLQPHQTDALRFDCDVAGTFVNASRAMALYFVSTTSSITLTEQVLPIKLWGQHYVVLPSGNPDDKQIILIQTAQSNTDVHILGYDYVTVPNRFLSIQRRIMGTLPVTIKSSKPVSVSQVLFSVNETESVMVNIVPVKYSVEKSTLQNSSVFEYGYLKNSGLEGCFKVPLSQYTYDNGSFDTLPDTVYGCTIMDTSASEPLYPRTNCGDWNDSKTDNPWPTMTPGDGVDNNDNDQVDEEDCFSDFMNNQSTTINKTDCKVSSDNFETLFVIPTPDVDSLTLHCPIMNDNEASFSYDKGMQWSETTGNVKIKSGHLLLLKMNFSTKINMIKCHYKSNNMQQISNDFSIPSVDNLQTQYVAVLPNSTTIGSQLSEAICVVGNVFDRTNFTSDGKTTIFHGNSFIKQNIRVNQINMNQAFIIASHIISVHCYVKYDEYYVINHLMPVSGNSFTINKTSINSSEEQLTVISTDSNTLIEVVSLNQSECSCSRNEYYLLIEKGGDIRRFPMEEEFDVFYIKCNKPVIVMILYKNEKVGSSSSYLYQFDYVPPTNLQSTYNLWSDQSFKRRYGSTSNQIPGDQIDNDQDGLIDEEYCGLLWGDTDVLDVDLDGSLNEDCKGCPDGQELEPVMTCRDCNIGTYRENSSLLDIPVCQACAKNMTTFYTKSVSSADCFPICEEGMELDNVTRTCRPCLVGYYKDISANDTEKNVTERFWCKKCPENKTTYTSGTVVGGQCIDHCGVGMYLEGNGCHQCGVGFFKNTSSEMSELREELRWNCSKCPEGQTTSSTGADKCIAICEEGMELDNVTRTCRPCLVGYYKDISANDTEKNVTERFWCKKCPENQTTYTSGTVDGGQCIAICEEGMELDNVTRTCRPCLVGYYKDISANDTEKNVTERFWCKKCPENKTTYTNGTVDGGQCIELCIAGKEFNKTTGLCDPCNYGFFKNVSGNHIDCYKCPDNFTTWHVGGTEKTQCKPAFCDDGKQSNNVTGTCEPCPVGFYKGPSNDRCQKCPPNKTTFKNGSVSLDGCIENCLKGNEYNSTTRKCAPCNHGFFKNISGNHIDCYQCPVNHTTKVLGATDISQCKPAGCMCSCNMVHTPKNFTDEELTKNIEEMKKKLAVNKQQLSSSIRKKISVKDDRPSAKAVGSVGVVILAVCFGLLIALDYVTLTRHILGLLREIRNRFLRN</sequence>
<dbReference type="EnsemblMetazoa" id="G867.1">
    <property type="protein sequence ID" value="G867.1:cds"/>
    <property type="gene ID" value="G867"/>
</dbReference>
<dbReference type="PANTHER" id="PTHR24046:SF5">
    <property type="entry name" value="EGF-LIKE DOMAIN-CONTAINING PROTEIN"/>
    <property type="match status" value="1"/>
</dbReference>
<evidence type="ECO:0000256" key="1">
    <source>
        <dbReference type="SAM" id="Phobius"/>
    </source>
</evidence>
<dbReference type="InterPro" id="IPR052071">
    <property type="entry name" value="SCUB_EGF-like_domain"/>
</dbReference>
<dbReference type="OrthoDB" id="6162024at2759"/>
<evidence type="ECO:0000313" key="4">
    <source>
        <dbReference type="EnsemblMetazoa" id="G867.1:cds"/>
    </source>
</evidence>
<feature type="domain" description="Tyrosine-protein kinase ephrin type A/B receptor-like" evidence="2">
    <location>
        <begin position="755"/>
        <end position="797"/>
    </location>
</feature>
<feature type="transmembrane region" description="Helical" evidence="1">
    <location>
        <begin position="1268"/>
        <end position="1292"/>
    </location>
</feature>
<evidence type="ECO:0000259" key="2">
    <source>
        <dbReference type="Pfam" id="PF07699"/>
    </source>
</evidence>
<dbReference type="Gene3D" id="2.10.50.10">
    <property type="entry name" value="Tumor Necrosis Factor Receptor, subunit A, domain 2"/>
    <property type="match status" value="8"/>
</dbReference>
<dbReference type="GO" id="GO:0007165">
    <property type="term" value="P:signal transduction"/>
    <property type="evidence" value="ECO:0007669"/>
    <property type="project" value="TreeGrafter"/>
</dbReference>
<keyword evidence="1" id="KW-0812">Transmembrane</keyword>
<dbReference type="GO" id="GO:0005615">
    <property type="term" value="C:extracellular space"/>
    <property type="evidence" value="ECO:0007669"/>
    <property type="project" value="TreeGrafter"/>
</dbReference>
<dbReference type="SUPFAM" id="SSF57184">
    <property type="entry name" value="Growth factor receptor domain"/>
    <property type="match status" value="3"/>
</dbReference>
<dbReference type="SMART" id="SM01411">
    <property type="entry name" value="Ephrin_rec_like"/>
    <property type="match status" value="8"/>
</dbReference>
<evidence type="ECO:0000313" key="5">
    <source>
        <dbReference type="Proteomes" id="UP000005408"/>
    </source>
</evidence>
<feature type="domain" description="Tyrosine-protein kinase ephrin type A/B receptor-like" evidence="2">
    <location>
        <begin position="1051"/>
        <end position="1099"/>
    </location>
</feature>
<accession>A0A8W8P3A0</accession>
<dbReference type="InterPro" id="IPR009030">
    <property type="entry name" value="Growth_fac_rcpt_cys_sf"/>
</dbReference>
<feature type="domain" description="IgGFc-binding protein N-terminal" evidence="3">
    <location>
        <begin position="72"/>
        <end position="272"/>
    </location>
</feature>
<proteinExistence type="predicted"/>
<dbReference type="Proteomes" id="UP000005408">
    <property type="component" value="Unassembled WGS sequence"/>
</dbReference>
<feature type="domain" description="Tyrosine-protein kinase ephrin type A/B receptor-like" evidence="2">
    <location>
        <begin position="1160"/>
        <end position="1208"/>
    </location>
</feature>
<keyword evidence="5" id="KW-1185">Reference proteome</keyword>
<dbReference type="Pfam" id="PF17517">
    <property type="entry name" value="IgGFc_binding"/>
    <property type="match status" value="1"/>
</dbReference>
<dbReference type="GO" id="GO:0009986">
    <property type="term" value="C:cell surface"/>
    <property type="evidence" value="ECO:0007669"/>
    <property type="project" value="TreeGrafter"/>
</dbReference>
<protein>
    <submittedName>
        <fullName evidence="4">Uncharacterized protein</fullName>
    </submittedName>
</protein>
<dbReference type="InterPro" id="IPR035234">
    <property type="entry name" value="IgGFc-bd_N"/>
</dbReference>
<organism evidence="4 5">
    <name type="scientific">Magallana gigas</name>
    <name type="common">Pacific oyster</name>
    <name type="synonym">Crassostrea gigas</name>
    <dbReference type="NCBI Taxonomy" id="29159"/>
    <lineage>
        <taxon>Eukaryota</taxon>
        <taxon>Metazoa</taxon>
        <taxon>Spiralia</taxon>
        <taxon>Lophotrochozoa</taxon>
        <taxon>Mollusca</taxon>
        <taxon>Bivalvia</taxon>
        <taxon>Autobranchia</taxon>
        <taxon>Pteriomorphia</taxon>
        <taxon>Ostreida</taxon>
        <taxon>Ostreoidea</taxon>
        <taxon>Ostreidae</taxon>
        <taxon>Magallana</taxon>
    </lineage>
</organism>
<dbReference type="Pfam" id="PF07699">
    <property type="entry name" value="Ephrin_rec_like"/>
    <property type="match status" value="4"/>
</dbReference>
<feature type="domain" description="Tyrosine-protein kinase ephrin type A/B receptor-like" evidence="2">
    <location>
        <begin position="1107"/>
        <end position="1153"/>
    </location>
</feature>
<dbReference type="PANTHER" id="PTHR24046">
    <property type="entry name" value="SIGNAL PEPTIDE, CUB AND EGF-LIKE DOMAIN-CONTAINING"/>
    <property type="match status" value="1"/>
</dbReference>
<dbReference type="InterPro" id="IPR011641">
    <property type="entry name" value="Tyr-kin_ephrin_A/B_rcpt-like"/>
</dbReference>
<keyword evidence="1" id="KW-0472">Membrane</keyword>
<name>A0A8W8P3A0_MAGGI</name>